<dbReference type="Proteomes" id="UP000254866">
    <property type="component" value="Unassembled WGS sequence"/>
</dbReference>
<reference evidence="4 5" key="1">
    <citation type="journal article" date="2018" name="IMA Fungus">
        <title>IMA Genome-F 9: Draft genome sequence of Annulohypoxylon stygium, Aspergillus mulundensis, Berkeleyomyces basicola (syn. Thielaviopsis basicola), Ceratocystis smalleyi, two Cercospora beticola strains, Coleophoma cylindrospora, Fusarium fracticaudum, Phialophora cf. hyalina, and Morchella septimelata.</title>
        <authorList>
            <person name="Wingfield B.D."/>
            <person name="Bills G.F."/>
            <person name="Dong Y."/>
            <person name="Huang W."/>
            <person name="Nel W.J."/>
            <person name="Swalarsk-Parry B.S."/>
            <person name="Vaghefi N."/>
            <person name="Wilken P.M."/>
            <person name="An Z."/>
            <person name="de Beer Z.W."/>
            <person name="De Vos L."/>
            <person name="Chen L."/>
            <person name="Duong T.A."/>
            <person name="Gao Y."/>
            <person name="Hammerbacher A."/>
            <person name="Kikkert J.R."/>
            <person name="Li Y."/>
            <person name="Li H."/>
            <person name="Li K."/>
            <person name="Li Q."/>
            <person name="Liu X."/>
            <person name="Ma X."/>
            <person name="Naidoo K."/>
            <person name="Pethybridge S.J."/>
            <person name="Sun J."/>
            <person name="Steenkamp E.T."/>
            <person name="van der Nest M.A."/>
            <person name="van Wyk S."/>
            <person name="Wingfield M.J."/>
            <person name="Xiong C."/>
            <person name="Yue Q."/>
            <person name="Zhang X."/>
        </authorList>
    </citation>
    <scope>NUCLEOTIDE SEQUENCE [LARGE SCALE GENOMIC DNA]</scope>
    <source>
        <strain evidence="4 5">BP 5553</strain>
    </source>
</reference>
<evidence type="ECO:0000256" key="1">
    <source>
        <dbReference type="PROSITE-ProRule" id="PRU00175"/>
    </source>
</evidence>
<feature type="region of interest" description="Disordered" evidence="2">
    <location>
        <begin position="199"/>
        <end position="226"/>
    </location>
</feature>
<dbReference type="Pfam" id="PF13639">
    <property type="entry name" value="zf-RING_2"/>
    <property type="match status" value="1"/>
</dbReference>
<comment type="caution">
    <text evidence="4">The sequence shown here is derived from an EMBL/GenBank/DDBJ whole genome shotgun (WGS) entry which is preliminary data.</text>
</comment>
<dbReference type="SUPFAM" id="SSF57850">
    <property type="entry name" value="RING/U-box"/>
    <property type="match status" value="1"/>
</dbReference>
<dbReference type="GeneID" id="43599385"/>
<proteinExistence type="predicted"/>
<feature type="compositionally biased region" description="Acidic residues" evidence="2">
    <location>
        <begin position="203"/>
        <end position="226"/>
    </location>
</feature>
<keyword evidence="1" id="KW-0863">Zinc-finger</keyword>
<dbReference type="RefSeq" id="XP_031868580.1">
    <property type="nucleotide sequence ID" value="XM_032015159.1"/>
</dbReference>
<keyword evidence="1" id="KW-0479">Metal-binding</keyword>
<evidence type="ECO:0000313" key="4">
    <source>
        <dbReference type="EMBL" id="RDL35924.1"/>
    </source>
</evidence>
<dbReference type="GO" id="GO:0008270">
    <property type="term" value="F:zinc ion binding"/>
    <property type="evidence" value="ECO:0007669"/>
    <property type="project" value="UniProtKB-KW"/>
</dbReference>
<dbReference type="Gene3D" id="3.30.40.10">
    <property type="entry name" value="Zinc/RING finger domain, C3HC4 (zinc finger)"/>
    <property type="match status" value="1"/>
</dbReference>
<gene>
    <name evidence="4" type="ORF">BP5553_06536</name>
</gene>
<keyword evidence="5" id="KW-1185">Reference proteome</keyword>
<dbReference type="InterPro" id="IPR001841">
    <property type="entry name" value="Znf_RING"/>
</dbReference>
<evidence type="ECO:0000256" key="2">
    <source>
        <dbReference type="SAM" id="MobiDB-lite"/>
    </source>
</evidence>
<sequence>MHDGKPRVCPRSGAHSCQVQTMVELDSELKCHGCRGPSSKPLVSHSKEISATWLRLAKSFQRVWRNAWYYEKNPRRMEDWFSKFIFFQKMQWLNDTPRAVVLYNPLERNGFLTDVQVNSLSPNSECGICQLSLLEDDPVALPCHHKYHLFCINAWLSGASLEKTCEGKNTCPICRREWNLCRALDAGFTPGGTRFSHRNYGDNECDGDESDDDESGDDESDDDYYY</sequence>
<dbReference type="CDD" id="cd16448">
    <property type="entry name" value="RING-H2"/>
    <property type="match status" value="1"/>
</dbReference>
<dbReference type="EMBL" id="NPIC01000005">
    <property type="protein sequence ID" value="RDL35924.1"/>
    <property type="molecule type" value="Genomic_DNA"/>
</dbReference>
<evidence type="ECO:0000313" key="5">
    <source>
        <dbReference type="Proteomes" id="UP000254866"/>
    </source>
</evidence>
<dbReference type="SMART" id="SM00184">
    <property type="entry name" value="RING"/>
    <property type="match status" value="1"/>
</dbReference>
<dbReference type="OrthoDB" id="8062037at2759"/>
<dbReference type="STRING" id="2656787.A0A370TK81"/>
<accession>A0A370TK81</accession>
<feature type="domain" description="RING-type" evidence="3">
    <location>
        <begin position="126"/>
        <end position="175"/>
    </location>
</feature>
<dbReference type="PROSITE" id="PS50089">
    <property type="entry name" value="ZF_RING_2"/>
    <property type="match status" value="1"/>
</dbReference>
<organism evidence="4 5">
    <name type="scientific">Venustampulla echinocandica</name>
    <dbReference type="NCBI Taxonomy" id="2656787"/>
    <lineage>
        <taxon>Eukaryota</taxon>
        <taxon>Fungi</taxon>
        <taxon>Dikarya</taxon>
        <taxon>Ascomycota</taxon>
        <taxon>Pezizomycotina</taxon>
        <taxon>Leotiomycetes</taxon>
        <taxon>Helotiales</taxon>
        <taxon>Pleuroascaceae</taxon>
        <taxon>Venustampulla</taxon>
    </lineage>
</organism>
<dbReference type="InterPro" id="IPR013083">
    <property type="entry name" value="Znf_RING/FYVE/PHD"/>
</dbReference>
<protein>
    <recommendedName>
        <fullName evidence="3">RING-type domain-containing protein</fullName>
    </recommendedName>
</protein>
<name>A0A370TK81_9HELO</name>
<keyword evidence="1" id="KW-0862">Zinc</keyword>
<dbReference type="AlphaFoldDB" id="A0A370TK81"/>
<evidence type="ECO:0000259" key="3">
    <source>
        <dbReference type="PROSITE" id="PS50089"/>
    </source>
</evidence>